<reference evidence="3 4" key="1">
    <citation type="submission" date="2019-04" db="EMBL/GenBank/DDBJ databases">
        <title>Cohnella sp. nov., isolated from soil.</title>
        <authorList>
            <person name="Kim W."/>
        </authorList>
    </citation>
    <scope>NUCLEOTIDE SEQUENCE [LARGE SCALE GENOMIC DNA]</scope>
    <source>
        <strain evidence="3 4">CAU 1483</strain>
    </source>
</reference>
<feature type="transmembrane region" description="Helical" evidence="2">
    <location>
        <begin position="6"/>
        <end position="24"/>
    </location>
</feature>
<feature type="compositionally biased region" description="Low complexity" evidence="1">
    <location>
        <begin position="41"/>
        <end position="67"/>
    </location>
</feature>
<organism evidence="3 4">
    <name type="scientific">Cohnella pontilimi</name>
    <dbReference type="NCBI Taxonomy" id="2564100"/>
    <lineage>
        <taxon>Bacteria</taxon>
        <taxon>Bacillati</taxon>
        <taxon>Bacillota</taxon>
        <taxon>Bacilli</taxon>
        <taxon>Bacillales</taxon>
        <taxon>Paenibacillaceae</taxon>
        <taxon>Cohnella</taxon>
    </lineage>
</organism>
<name>A0A4U0FC85_9BACL</name>
<comment type="caution">
    <text evidence="3">The sequence shown here is derived from an EMBL/GenBank/DDBJ whole genome shotgun (WGS) entry which is preliminary data.</text>
</comment>
<dbReference type="RefSeq" id="WP_136777959.1">
    <property type="nucleotide sequence ID" value="NZ_SUPK01000005.1"/>
</dbReference>
<keyword evidence="4" id="KW-1185">Reference proteome</keyword>
<evidence type="ECO:0000256" key="1">
    <source>
        <dbReference type="SAM" id="MobiDB-lite"/>
    </source>
</evidence>
<feature type="compositionally biased region" description="Basic and acidic residues" evidence="1">
    <location>
        <begin position="68"/>
        <end position="80"/>
    </location>
</feature>
<accession>A0A4U0FC85</accession>
<keyword evidence="2" id="KW-1133">Transmembrane helix</keyword>
<evidence type="ECO:0000313" key="4">
    <source>
        <dbReference type="Proteomes" id="UP000309673"/>
    </source>
</evidence>
<evidence type="ECO:0000256" key="2">
    <source>
        <dbReference type="SAM" id="Phobius"/>
    </source>
</evidence>
<keyword evidence="2" id="KW-0812">Transmembrane</keyword>
<gene>
    <name evidence="3" type="ORF">E5161_11515</name>
</gene>
<dbReference type="EMBL" id="SUPK01000005">
    <property type="protein sequence ID" value="TJY41824.1"/>
    <property type="molecule type" value="Genomic_DNA"/>
</dbReference>
<feature type="region of interest" description="Disordered" evidence="1">
    <location>
        <begin position="41"/>
        <end position="124"/>
    </location>
</feature>
<dbReference type="Proteomes" id="UP000309673">
    <property type="component" value="Unassembled WGS sequence"/>
</dbReference>
<dbReference type="AlphaFoldDB" id="A0A4U0FC85"/>
<protein>
    <submittedName>
        <fullName evidence="3">Uncharacterized protein</fullName>
    </submittedName>
</protein>
<keyword evidence="2" id="KW-0472">Membrane</keyword>
<feature type="compositionally biased region" description="Basic and acidic residues" evidence="1">
    <location>
        <begin position="106"/>
        <end position="124"/>
    </location>
</feature>
<evidence type="ECO:0000313" key="3">
    <source>
        <dbReference type="EMBL" id="TJY41824.1"/>
    </source>
</evidence>
<proteinExistence type="predicted"/>
<sequence length="124" mass="13300">MVVIGYGVAALIVIILLIVFNVRAGGRSKAEAVQEPVTIPEAGPEAVEVPAESPRNEAAAPAPAAERPGSDDRSFREALRRLQTGDADRKPPEPAAAEVPKSSDQVYREAMRQLRQSGSKDRKE</sequence>